<name>A0A512NKY3_9HYPH</name>
<proteinExistence type="predicted"/>
<dbReference type="AlphaFoldDB" id="A0A512NKY3"/>
<dbReference type="EMBL" id="BKAJ01000135">
    <property type="protein sequence ID" value="GEP59604.1"/>
    <property type="molecule type" value="Genomic_DNA"/>
</dbReference>
<dbReference type="PANTHER" id="PTHR33840">
    <property type="match status" value="1"/>
</dbReference>
<accession>A0A512NKY3</accession>
<evidence type="ECO:0000313" key="2">
    <source>
        <dbReference type="EMBL" id="GEP59604.1"/>
    </source>
</evidence>
<dbReference type="OrthoDB" id="4378831at2"/>
<dbReference type="InterPro" id="IPR029058">
    <property type="entry name" value="AB_hydrolase_fold"/>
</dbReference>
<organism evidence="2 3">
    <name type="scientific">Reyranella soli</name>
    <dbReference type="NCBI Taxonomy" id="1230389"/>
    <lineage>
        <taxon>Bacteria</taxon>
        <taxon>Pseudomonadati</taxon>
        <taxon>Pseudomonadota</taxon>
        <taxon>Alphaproteobacteria</taxon>
        <taxon>Hyphomicrobiales</taxon>
        <taxon>Reyranellaceae</taxon>
        <taxon>Reyranella</taxon>
    </lineage>
</organism>
<comment type="caution">
    <text evidence="2">The sequence shown here is derived from an EMBL/GenBank/DDBJ whole genome shotgun (WGS) entry which is preliminary data.</text>
</comment>
<evidence type="ECO:0000313" key="3">
    <source>
        <dbReference type="Proteomes" id="UP000321058"/>
    </source>
</evidence>
<protein>
    <recommendedName>
        <fullName evidence="1">T6SS Phospholipase effector Tle1-like catalytic domain-containing protein</fullName>
    </recommendedName>
</protein>
<keyword evidence="3" id="KW-1185">Reference proteome</keyword>
<feature type="domain" description="T6SS Phospholipase effector Tle1-like catalytic" evidence="1">
    <location>
        <begin position="10"/>
        <end position="271"/>
    </location>
</feature>
<dbReference type="PANTHER" id="PTHR33840:SF1">
    <property type="entry name" value="TLE1 PHOSPHOLIPASE DOMAIN-CONTAINING PROTEIN"/>
    <property type="match status" value="1"/>
</dbReference>
<gene>
    <name evidence="2" type="ORF">RSO01_67700</name>
</gene>
<dbReference type="Pfam" id="PF09994">
    <property type="entry name" value="T6SS_Tle1-like_cat"/>
    <property type="match status" value="1"/>
</dbReference>
<dbReference type="Proteomes" id="UP000321058">
    <property type="component" value="Unassembled WGS sequence"/>
</dbReference>
<sequence>MNSKGGDSMKRIVLCLDGTWNQVGKGNLPTNVVRIAQSVADQGDDGVPQIVYYNAGVGTDGPVDRFLGGVFGVGLRRNVQRAYAFCALNYCKGDEIYIFGFSRGAYTARAVAGIINKVGLVRPAHFERFDEVWNSYRSKKDRLAGNMPPAEIDQLADTTVPVRCVGVWDTVGSYGIPSGFGLGGLARLFTRRTLRFSDTGLGKNVEVALHAIAVDERRRPFAPTFWTKKKTKALKEGKVCEQVWFMGAHSNVGGSYADHALSDVALIWMMARVEETTNLRFDLEALEGKVTPNVSAMPINSTAWFYLVSRLRPLHRKLMNPCATDVGVFWDKRDESRENINERVHWSVVNRYTVAAQPLYRPRGYPADFKQDWLARVSERERQLWGTFGVPFPQ</sequence>
<evidence type="ECO:0000259" key="1">
    <source>
        <dbReference type="Pfam" id="PF09994"/>
    </source>
</evidence>
<dbReference type="InterPro" id="IPR018712">
    <property type="entry name" value="Tle1-like_cat"/>
</dbReference>
<reference evidence="2 3" key="1">
    <citation type="submission" date="2019-07" db="EMBL/GenBank/DDBJ databases">
        <title>Whole genome shotgun sequence of Reyranella soli NBRC 108950.</title>
        <authorList>
            <person name="Hosoyama A."/>
            <person name="Uohara A."/>
            <person name="Ohji S."/>
            <person name="Ichikawa N."/>
        </authorList>
    </citation>
    <scope>NUCLEOTIDE SEQUENCE [LARGE SCALE GENOMIC DNA]</scope>
    <source>
        <strain evidence="2 3">NBRC 108950</strain>
    </source>
</reference>
<dbReference type="SUPFAM" id="SSF53474">
    <property type="entry name" value="alpha/beta-Hydrolases"/>
    <property type="match status" value="1"/>
</dbReference>